<protein>
    <submittedName>
        <fullName evidence="1">Uncharacterized protein</fullName>
    </submittedName>
</protein>
<proteinExistence type="predicted"/>
<evidence type="ECO:0000313" key="1">
    <source>
        <dbReference type="EMBL" id="AKP76631.1"/>
    </source>
</evidence>
<name>A0A806TEW9_PRIMG</name>
<dbReference type="Proteomes" id="UP000036410">
    <property type="component" value="Chromosome"/>
</dbReference>
<evidence type="ECO:0000313" key="2">
    <source>
        <dbReference type="Proteomes" id="UP000036410"/>
    </source>
</evidence>
<sequence>MQQIDIQEKNRQSSLSMYFLHIYLKTETKIVP</sequence>
<dbReference type="EMBL" id="CP010586">
    <property type="protein sequence ID" value="AKP76631.1"/>
    <property type="molecule type" value="Genomic_DNA"/>
</dbReference>
<organism evidence="1 2">
    <name type="scientific">Priestia megaterium Q3</name>
    <dbReference type="NCBI Taxonomy" id="1452722"/>
    <lineage>
        <taxon>Bacteria</taxon>
        <taxon>Bacillati</taxon>
        <taxon>Bacillota</taxon>
        <taxon>Bacilli</taxon>
        <taxon>Bacillales</taxon>
        <taxon>Bacillaceae</taxon>
        <taxon>Priestia</taxon>
    </lineage>
</organism>
<gene>
    <name evidence="1" type="ORF">AS52_01666</name>
</gene>
<dbReference type="AlphaFoldDB" id="A0A806TEW9"/>
<reference evidence="1 2" key="1">
    <citation type="submission" date="2015-01" db="EMBL/GenBank/DDBJ databases">
        <title>Genome sequence of bacillus megaterium Q3.</title>
        <authorList>
            <person name="Wang Y."/>
            <person name="Luo K."/>
            <person name="Bai L."/>
            <person name="Luo F."/>
        </authorList>
    </citation>
    <scope>NUCLEOTIDE SEQUENCE [LARGE SCALE GENOMIC DNA]</scope>
    <source>
        <strain evidence="1 2">Q3</strain>
    </source>
</reference>
<accession>A0A806TEW9</accession>